<evidence type="ECO:0000313" key="2">
    <source>
        <dbReference type="Proteomes" id="UP000696280"/>
    </source>
</evidence>
<dbReference type="Proteomes" id="UP000696280">
    <property type="component" value="Unassembled WGS sequence"/>
</dbReference>
<proteinExistence type="predicted"/>
<accession>A0A9N9L9V4</accession>
<protein>
    <submittedName>
        <fullName evidence="1">Uncharacterized protein</fullName>
    </submittedName>
</protein>
<gene>
    <name evidence="1" type="ORF">HYFRA_00013422</name>
</gene>
<evidence type="ECO:0000313" key="1">
    <source>
        <dbReference type="EMBL" id="CAG8960598.1"/>
    </source>
</evidence>
<organism evidence="1 2">
    <name type="scientific">Hymenoscyphus fraxineus</name>
    <dbReference type="NCBI Taxonomy" id="746836"/>
    <lineage>
        <taxon>Eukaryota</taxon>
        <taxon>Fungi</taxon>
        <taxon>Dikarya</taxon>
        <taxon>Ascomycota</taxon>
        <taxon>Pezizomycotina</taxon>
        <taxon>Leotiomycetes</taxon>
        <taxon>Helotiales</taxon>
        <taxon>Helotiaceae</taxon>
        <taxon>Hymenoscyphus</taxon>
    </lineage>
</organism>
<dbReference type="AlphaFoldDB" id="A0A9N9L9V4"/>
<name>A0A9N9L9V4_9HELO</name>
<comment type="caution">
    <text evidence="1">The sequence shown here is derived from an EMBL/GenBank/DDBJ whole genome shotgun (WGS) entry which is preliminary data.</text>
</comment>
<sequence length="251" mass="28075">MAHFHPLLHTPPHPPKILIETSLHTNLVPPSTRPTPINWEKRIRHSLQGHTTTGEPRIPTWEDWLGHRAQNGGIAPGLYDEVRLCLGRLGKETGYIERYVGALGEVFGEDEEGLRRLVGMYIPEGRTRVFTIEGDTLWEFVGGYGGGQVGEEVDIHKRDAEKCDDFDDEESAGQAVSQIAETEMGHIQMTPEGKKKILPPKSIRVRKREVDQIGGYESKRALWGPGNWIPFLMLQDRRVEVGCEGGVDALG</sequence>
<keyword evidence="2" id="KW-1185">Reference proteome</keyword>
<dbReference type="EMBL" id="CAJVRL010000100">
    <property type="protein sequence ID" value="CAG8960598.1"/>
    <property type="molecule type" value="Genomic_DNA"/>
</dbReference>
<reference evidence="1" key="1">
    <citation type="submission" date="2021-07" db="EMBL/GenBank/DDBJ databases">
        <authorList>
            <person name="Durling M."/>
        </authorList>
    </citation>
    <scope>NUCLEOTIDE SEQUENCE</scope>
</reference>